<gene>
    <name evidence="1" type="ORF">KP79_PYT14838</name>
</gene>
<dbReference type="EMBL" id="NEDP02005158">
    <property type="protein sequence ID" value="OWF43160.1"/>
    <property type="molecule type" value="Genomic_DNA"/>
</dbReference>
<evidence type="ECO:0000313" key="1">
    <source>
        <dbReference type="EMBL" id="OWF43160.1"/>
    </source>
</evidence>
<dbReference type="Proteomes" id="UP000242188">
    <property type="component" value="Unassembled WGS sequence"/>
</dbReference>
<proteinExistence type="predicted"/>
<organism evidence="1 2">
    <name type="scientific">Mizuhopecten yessoensis</name>
    <name type="common">Japanese scallop</name>
    <name type="synonym">Patinopecten yessoensis</name>
    <dbReference type="NCBI Taxonomy" id="6573"/>
    <lineage>
        <taxon>Eukaryota</taxon>
        <taxon>Metazoa</taxon>
        <taxon>Spiralia</taxon>
        <taxon>Lophotrochozoa</taxon>
        <taxon>Mollusca</taxon>
        <taxon>Bivalvia</taxon>
        <taxon>Autobranchia</taxon>
        <taxon>Pteriomorphia</taxon>
        <taxon>Pectinida</taxon>
        <taxon>Pectinoidea</taxon>
        <taxon>Pectinidae</taxon>
        <taxon>Mizuhopecten</taxon>
    </lineage>
</organism>
<dbReference type="AlphaFoldDB" id="A0A210Q343"/>
<sequence length="299" mass="34148">MVAVSMEHSVKPKHGLTEFRLHFTASDHDCGQGLLDIVDRRQVERFRRKCYSVTTPIDDVVKLYRLHGEQKSPASDVGHFWSTVPPGSNGRVDKFSNPPTIQGSAEVCANSYTADDVLIVPKGILLYEGFSSTRTRVDNENRFQDKISWQIFIPRQVVTPLLRYQRELVGGQMTEVRSQILLEKIDNIQTQLMMEWTRKYISNVLANKKFDITHLLLTGNNVINLPCEVRKLLPTFQCGVVKSSRQLSGRYTLHDETMLLPNGVTYQCSLAVTLEHDAGSTLPTCSPIRYYRVRYEWNV</sequence>
<evidence type="ECO:0000313" key="2">
    <source>
        <dbReference type="Proteomes" id="UP000242188"/>
    </source>
</evidence>
<name>A0A210Q343_MIZYE</name>
<reference evidence="1 2" key="1">
    <citation type="journal article" date="2017" name="Nat. Ecol. Evol.">
        <title>Scallop genome provides insights into evolution of bilaterian karyotype and development.</title>
        <authorList>
            <person name="Wang S."/>
            <person name="Zhang J."/>
            <person name="Jiao W."/>
            <person name="Li J."/>
            <person name="Xun X."/>
            <person name="Sun Y."/>
            <person name="Guo X."/>
            <person name="Huan P."/>
            <person name="Dong B."/>
            <person name="Zhang L."/>
            <person name="Hu X."/>
            <person name="Sun X."/>
            <person name="Wang J."/>
            <person name="Zhao C."/>
            <person name="Wang Y."/>
            <person name="Wang D."/>
            <person name="Huang X."/>
            <person name="Wang R."/>
            <person name="Lv J."/>
            <person name="Li Y."/>
            <person name="Zhang Z."/>
            <person name="Liu B."/>
            <person name="Lu W."/>
            <person name="Hui Y."/>
            <person name="Liang J."/>
            <person name="Zhou Z."/>
            <person name="Hou R."/>
            <person name="Li X."/>
            <person name="Liu Y."/>
            <person name="Li H."/>
            <person name="Ning X."/>
            <person name="Lin Y."/>
            <person name="Zhao L."/>
            <person name="Xing Q."/>
            <person name="Dou J."/>
            <person name="Li Y."/>
            <person name="Mao J."/>
            <person name="Guo H."/>
            <person name="Dou H."/>
            <person name="Li T."/>
            <person name="Mu C."/>
            <person name="Jiang W."/>
            <person name="Fu Q."/>
            <person name="Fu X."/>
            <person name="Miao Y."/>
            <person name="Liu J."/>
            <person name="Yu Q."/>
            <person name="Li R."/>
            <person name="Liao H."/>
            <person name="Li X."/>
            <person name="Kong Y."/>
            <person name="Jiang Z."/>
            <person name="Chourrout D."/>
            <person name="Li R."/>
            <person name="Bao Z."/>
        </authorList>
    </citation>
    <scope>NUCLEOTIDE SEQUENCE [LARGE SCALE GENOMIC DNA]</scope>
    <source>
        <strain evidence="1 2">PY_sf001</strain>
    </source>
</reference>
<comment type="caution">
    <text evidence="1">The sequence shown here is derived from an EMBL/GenBank/DDBJ whole genome shotgun (WGS) entry which is preliminary data.</text>
</comment>
<protein>
    <submittedName>
        <fullName evidence="1">Uncharacterized protein</fullName>
    </submittedName>
</protein>
<keyword evidence="2" id="KW-1185">Reference proteome</keyword>
<accession>A0A210Q343</accession>